<name>A0A9W8Z264_9PEZI</name>
<dbReference type="Pfam" id="PF00106">
    <property type="entry name" value="adh_short"/>
    <property type="match status" value="1"/>
</dbReference>
<keyword evidence="5" id="KW-1185">Reference proteome</keyword>
<evidence type="ECO:0000256" key="2">
    <source>
        <dbReference type="ARBA" id="ARBA00022857"/>
    </source>
</evidence>
<dbReference type="EMBL" id="JAPEVB010000001">
    <property type="protein sequence ID" value="KAJ4397492.1"/>
    <property type="molecule type" value="Genomic_DNA"/>
</dbReference>
<dbReference type="Gene3D" id="3.40.50.720">
    <property type="entry name" value="NAD(P)-binding Rossmann-like Domain"/>
    <property type="match status" value="1"/>
</dbReference>
<gene>
    <name evidence="4" type="ORF">N0V93_001722</name>
</gene>
<reference evidence="4" key="1">
    <citation type="submission" date="2022-10" db="EMBL/GenBank/DDBJ databases">
        <title>Tapping the CABI collections for fungal endophytes: first genome assemblies for Collariella, Neodidymelliopsis, Ascochyta clinopodiicola, Didymella pomorum, Didymosphaeria variabile, Neocosmospora piperis and Neocucurbitaria cava.</title>
        <authorList>
            <person name="Hill R."/>
        </authorList>
    </citation>
    <scope>NUCLEOTIDE SEQUENCE</scope>
    <source>
        <strain evidence="4">IMI 355082</strain>
    </source>
</reference>
<dbReference type="OrthoDB" id="191139at2759"/>
<dbReference type="Proteomes" id="UP001140453">
    <property type="component" value="Unassembled WGS sequence"/>
</dbReference>
<dbReference type="InterPro" id="IPR036291">
    <property type="entry name" value="NAD(P)-bd_dom_sf"/>
</dbReference>
<dbReference type="PANTHER" id="PTHR24320">
    <property type="entry name" value="RETINOL DEHYDROGENASE"/>
    <property type="match status" value="1"/>
</dbReference>
<proteinExistence type="inferred from homology"/>
<accession>A0A9W8Z264</accession>
<dbReference type="GO" id="GO:0016491">
    <property type="term" value="F:oxidoreductase activity"/>
    <property type="evidence" value="ECO:0007669"/>
    <property type="project" value="UniProtKB-KW"/>
</dbReference>
<sequence>MSVSFSTIWTQLFPPRGPFNESNLPSQAGKVFVITGGSSGLGLALTRILYGAGGKVYILTRSKARADKAISEVKASYEGKTNTGSLAFISMDLNDFETVKSAALEFLDREGSEGRLDVLFNNAGTGGRKNAPKGAQGYEYHMTINVLGGFILTQHLLPILTRTAALPGSSTGSVRVVCPASVLVEMGSPKSGIHQDWFKNPEAYQDYIELYSQSKVAVWFLQSEFARRQVHRGSGVLFIAGNPGTYNTNMWQYTSKILKWLMWPILRDLSHASDTYLWMGFSDLVTMDDAIAGRYAMCDGRWHPGQRADLISALRSKEEGGTGRAAELYEWCENVTREFL</sequence>
<dbReference type="PANTHER" id="PTHR24320:SF236">
    <property type="entry name" value="SHORT-CHAIN DEHYDROGENASE-RELATED"/>
    <property type="match status" value="1"/>
</dbReference>
<evidence type="ECO:0000313" key="5">
    <source>
        <dbReference type="Proteomes" id="UP001140453"/>
    </source>
</evidence>
<evidence type="ECO:0000256" key="3">
    <source>
        <dbReference type="ARBA" id="ARBA00023002"/>
    </source>
</evidence>
<keyword evidence="2" id="KW-0521">NADP</keyword>
<keyword evidence="3" id="KW-0560">Oxidoreductase</keyword>
<comment type="caution">
    <text evidence="4">The sequence shown here is derived from an EMBL/GenBank/DDBJ whole genome shotgun (WGS) entry which is preliminary data.</text>
</comment>
<dbReference type="SUPFAM" id="SSF51735">
    <property type="entry name" value="NAD(P)-binding Rossmann-fold domains"/>
    <property type="match status" value="1"/>
</dbReference>
<dbReference type="AlphaFoldDB" id="A0A9W8Z264"/>
<evidence type="ECO:0000313" key="4">
    <source>
        <dbReference type="EMBL" id="KAJ4397492.1"/>
    </source>
</evidence>
<evidence type="ECO:0008006" key="6">
    <source>
        <dbReference type="Google" id="ProtNLM"/>
    </source>
</evidence>
<evidence type="ECO:0000256" key="1">
    <source>
        <dbReference type="ARBA" id="ARBA00006484"/>
    </source>
</evidence>
<dbReference type="InterPro" id="IPR002347">
    <property type="entry name" value="SDR_fam"/>
</dbReference>
<dbReference type="PRINTS" id="PR00081">
    <property type="entry name" value="GDHRDH"/>
</dbReference>
<protein>
    <recommendedName>
        <fullName evidence="6">NAD(P)-binding protein</fullName>
    </recommendedName>
</protein>
<comment type="similarity">
    <text evidence="1">Belongs to the short-chain dehydrogenases/reductases (SDR) family.</text>
</comment>
<organism evidence="4 5">
    <name type="scientific">Gnomoniopsis smithogilvyi</name>
    <dbReference type="NCBI Taxonomy" id="1191159"/>
    <lineage>
        <taxon>Eukaryota</taxon>
        <taxon>Fungi</taxon>
        <taxon>Dikarya</taxon>
        <taxon>Ascomycota</taxon>
        <taxon>Pezizomycotina</taxon>
        <taxon>Sordariomycetes</taxon>
        <taxon>Sordariomycetidae</taxon>
        <taxon>Diaporthales</taxon>
        <taxon>Gnomoniaceae</taxon>
        <taxon>Gnomoniopsis</taxon>
    </lineage>
</organism>